<evidence type="ECO:0000313" key="3">
    <source>
        <dbReference type="Proteomes" id="UP000241010"/>
    </source>
</evidence>
<organism evidence="2 3">
    <name type="scientific">Cereibacter changlensis JA139</name>
    <dbReference type="NCBI Taxonomy" id="1188249"/>
    <lineage>
        <taxon>Bacteria</taxon>
        <taxon>Pseudomonadati</taxon>
        <taxon>Pseudomonadota</taxon>
        <taxon>Alphaproteobacteria</taxon>
        <taxon>Rhodobacterales</taxon>
        <taxon>Paracoccaceae</taxon>
        <taxon>Cereibacter</taxon>
    </lineage>
</organism>
<protein>
    <recommendedName>
        <fullName evidence="4">Transcription elongation factor GreA/GreB C-terminal domain-containing protein</fullName>
    </recommendedName>
</protein>
<keyword evidence="3" id="KW-1185">Reference proteome</keyword>
<evidence type="ECO:0000313" key="2">
    <source>
        <dbReference type="EMBL" id="PTE19940.1"/>
    </source>
</evidence>
<sequence length="172" mass="18958">MHCHPTAPQPKGEAALFDGHSSGSRPRAGGMPKVRPARALLSRHDYWQLNEHRRRCEELGGPRFARLARLIRAKLLDARVTEAGDLAADVVTGTSRATFVLDHQRPETCQLYHWYYPGDGSRPMPVGSFLGVTLIGLAVGQRRRFVDGNRATGEVQVLAVHPQGRTGANLFD</sequence>
<reference evidence="2 3" key="1">
    <citation type="submission" date="2018-03" db="EMBL/GenBank/DDBJ databases">
        <title>Cereibacter changlensis.</title>
        <authorList>
            <person name="Meyer T.E."/>
            <person name="Miller S."/>
            <person name="Lodha T."/>
            <person name="Gandham S."/>
            <person name="Chintalapati S."/>
            <person name="Chintalapati V.R."/>
        </authorList>
    </citation>
    <scope>NUCLEOTIDE SEQUENCE [LARGE SCALE GENOMIC DNA]</scope>
    <source>
        <strain evidence="2 3">JA139</strain>
    </source>
</reference>
<name>A0A2T4JPU5_9RHOB</name>
<dbReference type="EMBL" id="PZKG01000159">
    <property type="protein sequence ID" value="PTE19940.1"/>
    <property type="molecule type" value="Genomic_DNA"/>
</dbReference>
<dbReference type="RefSeq" id="WP_107665597.1">
    <property type="nucleotide sequence ID" value="NZ_PZKG01000159.1"/>
</dbReference>
<dbReference type="Proteomes" id="UP000241010">
    <property type="component" value="Unassembled WGS sequence"/>
</dbReference>
<proteinExistence type="predicted"/>
<evidence type="ECO:0008006" key="4">
    <source>
        <dbReference type="Google" id="ProtNLM"/>
    </source>
</evidence>
<dbReference type="OrthoDB" id="7870663at2"/>
<gene>
    <name evidence="2" type="ORF">C5F48_20220</name>
</gene>
<dbReference type="AlphaFoldDB" id="A0A2T4JPU5"/>
<feature type="region of interest" description="Disordered" evidence="1">
    <location>
        <begin position="1"/>
        <end position="34"/>
    </location>
</feature>
<accession>A0A2T4JPU5</accession>
<evidence type="ECO:0000256" key="1">
    <source>
        <dbReference type="SAM" id="MobiDB-lite"/>
    </source>
</evidence>
<comment type="caution">
    <text evidence="2">The sequence shown here is derived from an EMBL/GenBank/DDBJ whole genome shotgun (WGS) entry which is preliminary data.</text>
</comment>